<evidence type="ECO:0000313" key="3">
    <source>
        <dbReference type="Proteomes" id="UP000543554"/>
    </source>
</evidence>
<reference evidence="2 3" key="1">
    <citation type="submission" date="2020-08" db="EMBL/GenBank/DDBJ databases">
        <title>Genomic Encyclopedia of Type Strains, Phase IV (KMG-IV): sequencing the most valuable type-strain genomes for metagenomic binning, comparative biology and taxonomic classification.</title>
        <authorList>
            <person name="Goeker M."/>
        </authorList>
    </citation>
    <scope>NUCLEOTIDE SEQUENCE [LARGE SCALE GENOMIC DNA]</scope>
    <source>
        <strain evidence="2 3">DSM 11490</strain>
    </source>
</reference>
<dbReference type="AlphaFoldDB" id="A0AA40S8A2"/>
<dbReference type="SUPFAM" id="SSF141371">
    <property type="entry name" value="PilZ domain-like"/>
    <property type="match status" value="1"/>
</dbReference>
<dbReference type="RefSeq" id="WP_182556935.1">
    <property type="nucleotide sequence ID" value="NZ_BPRF01000046.1"/>
</dbReference>
<organism evidence="2 3">
    <name type="scientific">Methylorubrum thiocyanatum</name>
    <dbReference type="NCBI Taxonomy" id="47958"/>
    <lineage>
        <taxon>Bacteria</taxon>
        <taxon>Pseudomonadati</taxon>
        <taxon>Pseudomonadota</taxon>
        <taxon>Alphaproteobacteria</taxon>
        <taxon>Hyphomicrobiales</taxon>
        <taxon>Methylobacteriaceae</taxon>
        <taxon>Methylorubrum</taxon>
    </lineage>
</organism>
<evidence type="ECO:0000259" key="1">
    <source>
        <dbReference type="Pfam" id="PF07238"/>
    </source>
</evidence>
<dbReference type="InterPro" id="IPR009875">
    <property type="entry name" value="PilZ_domain"/>
</dbReference>
<accession>A0AA40S8A2</accession>
<dbReference type="Pfam" id="PF07238">
    <property type="entry name" value="PilZ"/>
    <property type="match status" value="1"/>
</dbReference>
<gene>
    <name evidence="2" type="ORF">HNR51_005376</name>
</gene>
<comment type="caution">
    <text evidence="2">The sequence shown here is derived from an EMBL/GenBank/DDBJ whole genome shotgun (WGS) entry which is preliminary data.</text>
</comment>
<keyword evidence="3" id="KW-1185">Reference proteome</keyword>
<name>A0AA40S8A2_9HYPH</name>
<dbReference type="Proteomes" id="UP000543554">
    <property type="component" value="Unassembled WGS sequence"/>
</dbReference>
<dbReference type="GO" id="GO:0035438">
    <property type="term" value="F:cyclic-di-GMP binding"/>
    <property type="evidence" value="ECO:0007669"/>
    <property type="project" value="InterPro"/>
</dbReference>
<protein>
    <recommendedName>
        <fullName evidence="1">PilZ domain-containing protein</fullName>
    </recommendedName>
</protein>
<dbReference type="EMBL" id="JACJIB010000020">
    <property type="protein sequence ID" value="MBA8916255.1"/>
    <property type="molecule type" value="Genomic_DNA"/>
</dbReference>
<evidence type="ECO:0000313" key="2">
    <source>
        <dbReference type="EMBL" id="MBA8916255.1"/>
    </source>
</evidence>
<proteinExistence type="predicted"/>
<sequence>MSSVCLPGRYLDEVGVERDCILRGDAPDVLEITGDHGPVPGERIICRIPGLGLLRGRTAERTNGAFRLDLEAGPDQRGRLAARLAWHAAQADGASDRREAVRVVPIRTEVVVIWGGAEALGRLRDVSINGASVDLTPRPEIGTSATIGRRRSQVVRHTEGGIGVRFILPLSPQDVTENIVL</sequence>
<feature type="domain" description="PilZ" evidence="1">
    <location>
        <begin position="96"/>
        <end position="174"/>
    </location>
</feature>